<reference evidence="9 10" key="1">
    <citation type="submission" date="2018-03" db="EMBL/GenBank/DDBJ databases">
        <title>The ancient ancestry and fast evolution of plastids.</title>
        <authorList>
            <person name="Moore K.R."/>
            <person name="Magnabosco C."/>
            <person name="Momper L."/>
            <person name="Gold D.A."/>
            <person name="Bosak T."/>
            <person name="Fournier G.P."/>
        </authorList>
    </citation>
    <scope>NUCLEOTIDE SEQUENCE [LARGE SCALE GENOMIC DNA]</scope>
    <source>
        <strain evidence="9 10">CCALA 037</strain>
    </source>
</reference>
<dbReference type="PANTHER" id="PTHR47245:SF1">
    <property type="entry name" value="FOLDASE PROTEIN PRSA"/>
    <property type="match status" value="1"/>
</dbReference>
<comment type="caution">
    <text evidence="9">The sequence shown here is derived from an EMBL/GenBank/DDBJ whole genome shotgun (WGS) entry which is preliminary data.</text>
</comment>
<evidence type="ECO:0000259" key="8">
    <source>
        <dbReference type="PROSITE" id="PS50198"/>
    </source>
</evidence>
<sequence length="274" mass="31910">MKTTANLQEPSIVTSTFPLPDRPEQQQNDELDTPLKRLCQNAISGEEVIGLLQKYWMLPQLQREIILDEELASIMCSQEEIFSAYKAFYQKYQINSDEDRATWLERNNCTLEQFEHSVMRTIKLDRFKQLTFNGKVDSYFLQRKAQLDRAIYSLLRVKDPHLAQELFFRIQDKEATFTELVKQYSGGQEAEIGGVVGPHELSVPHPLLAQKLSSLKPGQLSPPVHIADWFVVVRLEKYIPAQLDKTMRSRLIEELYEQWLQAKLNQLKVKLVDR</sequence>
<keyword evidence="4 6" id="KW-0697">Rotamase</keyword>
<proteinExistence type="predicted"/>
<dbReference type="EMBL" id="PVWO01000166">
    <property type="protein sequence ID" value="PSB55755.1"/>
    <property type="molecule type" value="Genomic_DNA"/>
</dbReference>
<evidence type="ECO:0000256" key="2">
    <source>
        <dbReference type="ARBA" id="ARBA00013194"/>
    </source>
</evidence>
<dbReference type="Gene3D" id="3.10.50.40">
    <property type="match status" value="1"/>
</dbReference>
<dbReference type="SUPFAM" id="SSF54534">
    <property type="entry name" value="FKBP-like"/>
    <property type="match status" value="1"/>
</dbReference>
<evidence type="ECO:0000256" key="4">
    <source>
        <dbReference type="ARBA" id="ARBA00023110"/>
    </source>
</evidence>
<dbReference type="RefSeq" id="WP_106305732.1">
    <property type="nucleotide sequence ID" value="NZ_PVWO01000166.1"/>
</dbReference>
<gene>
    <name evidence="9" type="ORF">C7B77_14015</name>
</gene>
<evidence type="ECO:0000256" key="1">
    <source>
        <dbReference type="ARBA" id="ARBA00000971"/>
    </source>
</evidence>
<feature type="region of interest" description="Disordered" evidence="7">
    <location>
        <begin position="1"/>
        <end position="29"/>
    </location>
</feature>
<protein>
    <recommendedName>
        <fullName evidence="2">peptidylprolyl isomerase</fullName>
        <ecNumber evidence="2">5.2.1.8</ecNumber>
    </recommendedName>
</protein>
<dbReference type="Pfam" id="PF00639">
    <property type="entry name" value="Rotamase"/>
    <property type="match status" value="1"/>
</dbReference>
<dbReference type="AlphaFoldDB" id="A0A2T1GE05"/>
<evidence type="ECO:0000256" key="7">
    <source>
        <dbReference type="SAM" id="MobiDB-lite"/>
    </source>
</evidence>
<dbReference type="EC" id="5.2.1.8" evidence="2"/>
<keyword evidence="5 6" id="KW-0413">Isomerase</keyword>
<keyword evidence="10" id="KW-1185">Reference proteome</keyword>
<name>A0A2T1GE05_9CYAN</name>
<dbReference type="PANTHER" id="PTHR47245">
    <property type="entry name" value="PEPTIDYLPROLYL ISOMERASE"/>
    <property type="match status" value="1"/>
</dbReference>
<evidence type="ECO:0000313" key="10">
    <source>
        <dbReference type="Proteomes" id="UP000238937"/>
    </source>
</evidence>
<dbReference type="InterPro" id="IPR050245">
    <property type="entry name" value="PrsA_foldase"/>
</dbReference>
<dbReference type="Proteomes" id="UP000238937">
    <property type="component" value="Unassembled WGS sequence"/>
</dbReference>
<dbReference type="GO" id="GO:0003755">
    <property type="term" value="F:peptidyl-prolyl cis-trans isomerase activity"/>
    <property type="evidence" value="ECO:0007669"/>
    <property type="project" value="UniProtKB-KW"/>
</dbReference>
<evidence type="ECO:0000256" key="3">
    <source>
        <dbReference type="ARBA" id="ARBA00022729"/>
    </source>
</evidence>
<evidence type="ECO:0000313" key="9">
    <source>
        <dbReference type="EMBL" id="PSB55755.1"/>
    </source>
</evidence>
<dbReference type="PROSITE" id="PS50198">
    <property type="entry name" value="PPIC_PPIASE_2"/>
    <property type="match status" value="1"/>
</dbReference>
<evidence type="ECO:0000256" key="5">
    <source>
        <dbReference type="ARBA" id="ARBA00023235"/>
    </source>
</evidence>
<dbReference type="OrthoDB" id="507969at2"/>
<keyword evidence="3" id="KW-0732">Signal</keyword>
<evidence type="ECO:0000256" key="6">
    <source>
        <dbReference type="PROSITE-ProRule" id="PRU00278"/>
    </source>
</evidence>
<feature type="compositionally biased region" description="Polar residues" evidence="7">
    <location>
        <begin position="1"/>
        <end position="17"/>
    </location>
</feature>
<organism evidence="9 10">
    <name type="scientific">Chamaesiphon polymorphus CCALA 037</name>
    <dbReference type="NCBI Taxonomy" id="2107692"/>
    <lineage>
        <taxon>Bacteria</taxon>
        <taxon>Bacillati</taxon>
        <taxon>Cyanobacteriota</taxon>
        <taxon>Cyanophyceae</taxon>
        <taxon>Gomontiellales</taxon>
        <taxon>Chamaesiphonaceae</taxon>
        <taxon>Chamaesiphon</taxon>
    </lineage>
</organism>
<comment type="catalytic activity">
    <reaction evidence="1">
        <text>[protein]-peptidylproline (omega=180) = [protein]-peptidylproline (omega=0)</text>
        <dbReference type="Rhea" id="RHEA:16237"/>
        <dbReference type="Rhea" id="RHEA-COMP:10747"/>
        <dbReference type="Rhea" id="RHEA-COMP:10748"/>
        <dbReference type="ChEBI" id="CHEBI:83833"/>
        <dbReference type="ChEBI" id="CHEBI:83834"/>
        <dbReference type="EC" id="5.2.1.8"/>
    </reaction>
</comment>
<feature type="domain" description="PpiC" evidence="8">
    <location>
        <begin position="145"/>
        <end position="237"/>
    </location>
</feature>
<dbReference type="InterPro" id="IPR046357">
    <property type="entry name" value="PPIase_dom_sf"/>
</dbReference>
<accession>A0A2T1GE05</accession>
<dbReference type="InterPro" id="IPR000297">
    <property type="entry name" value="PPIase_PpiC"/>
</dbReference>